<dbReference type="PROSITE" id="PS51677">
    <property type="entry name" value="NODB"/>
    <property type="match status" value="1"/>
</dbReference>
<name>A0A4Q9DMF3_9BACL</name>
<dbReference type="InterPro" id="IPR002509">
    <property type="entry name" value="NODB_dom"/>
</dbReference>
<evidence type="ECO:0000313" key="5">
    <source>
        <dbReference type="Proteomes" id="UP000293142"/>
    </source>
</evidence>
<dbReference type="Gene3D" id="3.20.20.370">
    <property type="entry name" value="Glycoside hydrolase/deacetylase"/>
    <property type="match status" value="1"/>
</dbReference>
<dbReference type="PANTHER" id="PTHR10587">
    <property type="entry name" value="GLYCOSYL TRANSFERASE-RELATED"/>
    <property type="match status" value="1"/>
</dbReference>
<dbReference type="GO" id="GO:0046872">
    <property type="term" value="F:metal ion binding"/>
    <property type="evidence" value="ECO:0007669"/>
    <property type="project" value="UniProtKB-KW"/>
</dbReference>
<evidence type="ECO:0000256" key="1">
    <source>
        <dbReference type="ARBA" id="ARBA00022723"/>
    </source>
</evidence>
<dbReference type="AlphaFoldDB" id="A0A4Q9DMF3"/>
<dbReference type="RefSeq" id="WP_131015710.1">
    <property type="nucleotide sequence ID" value="NZ_SIRE01000016.1"/>
</dbReference>
<reference evidence="4 5" key="1">
    <citation type="submission" date="2019-02" db="EMBL/GenBank/DDBJ databases">
        <title>Paenibacillus sp. nov., isolated from surface-sterilized tissue of Thalictrum simplex L.</title>
        <authorList>
            <person name="Tuo L."/>
        </authorList>
    </citation>
    <scope>NUCLEOTIDE SEQUENCE [LARGE SCALE GENOMIC DNA]</scope>
    <source>
        <strain evidence="4 5">N2SHLJ1</strain>
    </source>
</reference>
<dbReference type="GO" id="GO:0016810">
    <property type="term" value="F:hydrolase activity, acting on carbon-nitrogen (but not peptide) bonds"/>
    <property type="evidence" value="ECO:0007669"/>
    <property type="project" value="InterPro"/>
</dbReference>
<keyword evidence="5" id="KW-1185">Reference proteome</keyword>
<sequence>MAVCLALTCSSALAKPKKNRSDYEAQGEVVWEVPTREKVIALTFDDGPDPDHTPAILDLLKQYDAKATFFVVGNKVDRSPEITKRELDEGHELANHTYSHMYFSNRVAASKMKNDILKAEDAIYKATGQRCRLFRPPGGFYNENLISIAKEHGYLVVMWSWSKDSKDWRLPGVSKIVSKVLSNTQNGEIVLFHDYAERQTQTLDALKIILPKLKEEGFRFITVSELLTYRKNERPEIK</sequence>
<feature type="domain" description="NodB homology" evidence="3">
    <location>
        <begin position="38"/>
        <end position="221"/>
    </location>
</feature>
<protein>
    <submittedName>
        <fullName evidence="4">Polysaccharide deacetylase family protein</fullName>
    </submittedName>
</protein>
<organism evidence="4 5">
    <name type="scientific">Paenibacillus thalictri</name>
    <dbReference type="NCBI Taxonomy" id="2527873"/>
    <lineage>
        <taxon>Bacteria</taxon>
        <taxon>Bacillati</taxon>
        <taxon>Bacillota</taxon>
        <taxon>Bacilli</taxon>
        <taxon>Bacillales</taxon>
        <taxon>Paenibacillaceae</taxon>
        <taxon>Paenibacillus</taxon>
    </lineage>
</organism>
<accession>A0A4Q9DMF3</accession>
<proteinExistence type="predicted"/>
<dbReference type="SUPFAM" id="SSF88713">
    <property type="entry name" value="Glycoside hydrolase/deacetylase"/>
    <property type="match status" value="1"/>
</dbReference>
<comment type="caution">
    <text evidence="4">The sequence shown here is derived from an EMBL/GenBank/DDBJ whole genome shotgun (WGS) entry which is preliminary data.</text>
</comment>
<dbReference type="GO" id="GO:0005975">
    <property type="term" value="P:carbohydrate metabolic process"/>
    <property type="evidence" value="ECO:0007669"/>
    <property type="project" value="InterPro"/>
</dbReference>
<evidence type="ECO:0000256" key="2">
    <source>
        <dbReference type="ARBA" id="ARBA00022801"/>
    </source>
</evidence>
<gene>
    <name evidence="4" type="ORF">EYB31_22255</name>
</gene>
<dbReference type="OrthoDB" id="2649545at2"/>
<keyword evidence="1" id="KW-0479">Metal-binding</keyword>
<dbReference type="InterPro" id="IPR050248">
    <property type="entry name" value="Polysacc_deacetylase_ArnD"/>
</dbReference>
<dbReference type="EMBL" id="SIRE01000016">
    <property type="protein sequence ID" value="TBL75798.1"/>
    <property type="molecule type" value="Genomic_DNA"/>
</dbReference>
<dbReference type="Proteomes" id="UP000293142">
    <property type="component" value="Unassembled WGS sequence"/>
</dbReference>
<dbReference type="PANTHER" id="PTHR10587:SF133">
    <property type="entry name" value="CHITIN DEACETYLASE 1-RELATED"/>
    <property type="match status" value="1"/>
</dbReference>
<evidence type="ECO:0000313" key="4">
    <source>
        <dbReference type="EMBL" id="TBL75798.1"/>
    </source>
</evidence>
<evidence type="ECO:0000259" key="3">
    <source>
        <dbReference type="PROSITE" id="PS51677"/>
    </source>
</evidence>
<dbReference type="Pfam" id="PF01522">
    <property type="entry name" value="Polysacc_deac_1"/>
    <property type="match status" value="1"/>
</dbReference>
<keyword evidence="2" id="KW-0378">Hydrolase</keyword>
<dbReference type="InterPro" id="IPR011330">
    <property type="entry name" value="Glyco_hydro/deAcase_b/a-brl"/>
</dbReference>
<dbReference type="GO" id="GO:0016020">
    <property type="term" value="C:membrane"/>
    <property type="evidence" value="ECO:0007669"/>
    <property type="project" value="TreeGrafter"/>
</dbReference>
<dbReference type="CDD" id="cd10917">
    <property type="entry name" value="CE4_NodB_like_6s_7s"/>
    <property type="match status" value="1"/>
</dbReference>